<keyword evidence="2" id="KW-1185">Reference proteome</keyword>
<dbReference type="Proteomes" id="UP001642483">
    <property type="component" value="Unassembled WGS sequence"/>
</dbReference>
<name>A0ABP0H2Z9_CLALP</name>
<evidence type="ECO:0000313" key="1">
    <source>
        <dbReference type="EMBL" id="CAK8698185.1"/>
    </source>
</evidence>
<evidence type="ECO:0000313" key="2">
    <source>
        <dbReference type="Proteomes" id="UP001642483"/>
    </source>
</evidence>
<comment type="caution">
    <text evidence="1">The sequence shown here is derived from an EMBL/GenBank/DDBJ whole genome shotgun (WGS) entry which is preliminary data.</text>
</comment>
<proteinExistence type="predicted"/>
<sequence>MDVDPDYAFDISQESVAEAKRTRQLQDDAREATAEKIRNILRKHFAEAILAKENEVDLITERLTEARQLLDRLRACVVASYYASSFVKPLEKKKEPEPGAAQHPAIQVRILAFAALSLRDKFLLIWFIKVIHTSQ</sequence>
<protein>
    <submittedName>
        <fullName evidence="1">Uncharacterized protein</fullName>
    </submittedName>
</protein>
<reference evidence="1 2" key="1">
    <citation type="submission" date="2024-02" db="EMBL/GenBank/DDBJ databases">
        <authorList>
            <person name="Daric V."/>
            <person name="Darras S."/>
        </authorList>
    </citation>
    <scope>NUCLEOTIDE SEQUENCE [LARGE SCALE GENOMIC DNA]</scope>
</reference>
<dbReference type="EMBL" id="CAWYQH010000174">
    <property type="protein sequence ID" value="CAK8698185.1"/>
    <property type="molecule type" value="Genomic_DNA"/>
</dbReference>
<gene>
    <name evidence="1" type="ORF">CVLEPA_LOCUS31651</name>
</gene>
<accession>A0ABP0H2Z9</accession>
<organism evidence="1 2">
    <name type="scientific">Clavelina lepadiformis</name>
    <name type="common">Light-bulb sea squirt</name>
    <name type="synonym">Ascidia lepadiformis</name>
    <dbReference type="NCBI Taxonomy" id="159417"/>
    <lineage>
        <taxon>Eukaryota</taxon>
        <taxon>Metazoa</taxon>
        <taxon>Chordata</taxon>
        <taxon>Tunicata</taxon>
        <taxon>Ascidiacea</taxon>
        <taxon>Aplousobranchia</taxon>
        <taxon>Clavelinidae</taxon>
        <taxon>Clavelina</taxon>
    </lineage>
</organism>